<dbReference type="Pfam" id="PF04972">
    <property type="entry name" value="BON"/>
    <property type="match status" value="2"/>
</dbReference>
<dbReference type="InterPro" id="IPR007055">
    <property type="entry name" value="BON_dom"/>
</dbReference>
<dbReference type="PANTHER" id="PTHR34606">
    <property type="entry name" value="BON DOMAIN-CONTAINING PROTEIN"/>
    <property type="match status" value="1"/>
</dbReference>
<dbReference type="PROSITE" id="PS50914">
    <property type="entry name" value="BON"/>
    <property type="match status" value="2"/>
</dbReference>
<sequence length="225" mass="23205">MRRAPAALALALLFAAPACAPVVSPQALALKAGAAVGSMALQDRGLDGALADNALALAINEAWLGADPAIFRKVSTSIHDGVVVLTGSVRFRATAERAEELARRVAGVREVVNHIKVEEEGYGLGTAAADRWITLRLRSALTFAPDVNAVNYAIDTVSGTVVLSGVARDQEEVDRVVSLARSIPGVKAVVTVLRLRSEPASRAFADASAARPAAASVRAGAPPSP</sequence>
<dbReference type="Proteomes" id="UP000694001">
    <property type="component" value="Chromosome"/>
</dbReference>
<keyword evidence="4" id="KW-1185">Reference proteome</keyword>
<name>A0A975U624_9PROT</name>
<protein>
    <submittedName>
        <fullName evidence="3">BON domain-containing protein</fullName>
    </submittedName>
</protein>
<accession>A0A975U624</accession>
<evidence type="ECO:0000313" key="4">
    <source>
        <dbReference type="Proteomes" id="UP000694001"/>
    </source>
</evidence>
<dbReference type="EMBL" id="CP076448">
    <property type="protein sequence ID" value="QXM26103.1"/>
    <property type="molecule type" value="Genomic_DNA"/>
</dbReference>
<feature type="signal peptide" evidence="1">
    <location>
        <begin position="1"/>
        <end position="20"/>
    </location>
</feature>
<dbReference type="RefSeq" id="WP_218287154.1">
    <property type="nucleotide sequence ID" value="NZ_CP076448.1"/>
</dbReference>
<evidence type="ECO:0000313" key="3">
    <source>
        <dbReference type="EMBL" id="QXM26103.1"/>
    </source>
</evidence>
<feature type="domain" description="BON" evidence="2">
    <location>
        <begin position="51"/>
        <end position="119"/>
    </location>
</feature>
<gene>
    <name evidence="3" type="ORF">KO353_07945</name>
</gene>
<evidence type="ECO:0000256" key="1">
    <source>
        <dbReference type="SAM" id="SignalP"/>
    </source>
</evidence>
<dbReference type="AlphaFoldDB" id="A0A975U624"/>
<dbReference type="InterPro" id="IPR051686">
    <property type="entry name" value="Lipoprotein_DolP"/>
</dbReference>
<feature type="domain" description="BON" evidence="2">
    <location>
        <begin position="129"/>
        <end position="197"/>
    </location>
</feature>
<dbReference type="SMART" id="SM00749">
    <property type="entry name" value="BON"/>
    <property type="match status" value="2"/>
</dbReference>
<dbReference type="KEGG" id="elio:KO353_07945"/>
<reference evidence="3" key="1">
    <citation type="submission" date="2021-06" db="EMBL/GenBank/DDBJ databases">
        <title>Elioraea tepida, sp. nov., a moderately thermophilic aerobic anoxygenic phototrophic bacterium isolated from an alkaline siliceous hot spring mat community in Yellowstone National Park, WY, USA.</title>
        <authorList>
            <person name="Saini M.K."/>
            <person name="Yoshida S."/>
            <person name="Sebastian A."/>
            <person name="Hirose S."/>
            <person name="Hara E."/>
            <person name="Tamaki H."/>
            <person name="Soulier N.T."/>
            <person name="Albert I."/>
            <person name="Hanada S."/>
            <person name="Bryant D.A."/>
            <person name="Tank M."/>
        </authorList>
    </citation>
    <scope>NUCLEOTIDE SEQUENCE</scope>
    <source>
        <strain evidence="3">MS-P2</strain>
    </source>
</reference>
<evidence type="ECO:0000259" key="2">
    <source>
        <dbReference type="PROSITE" id="PS50914"/>
    </source>
</evidence>
<feature type="chain" id="PRO_5038046248" evidence="1">
    <location>
        <begin position="21"/>
        <end position="225"/>
    </location>
</feature>
<dbReference type="InterPro" id="IPR014004">
    <property type="entry name" value="Transpt-assoc_nodulatn_dom_bac"/>
</dbReference>
<proteinExistence type="predicted"/>
<keyword evidence="1" id="KW-0732">Signal</keyword>
<dbReference type="PANTHER" id="PTHR34606:SF15">
    <property type="entry name" value="BON DOMAIN-CONTAINING PROTEIN"/>
    <property type="match status" value="1"/>
</dbReference>
<organism evidence="3 4">
    <name type="scientific">Elioraea tepida</name>
    <dbReference type="NCBI Taxonomy" id="2843330"/>
    <lineage>
        <taxon>Bacteria</taxon>
        <taxon>Pseudomonadati</taxon>
        <taxon>Pseudomonadota</taxon>
        <taxon>Alphaproteobacteria</taxon>
        <taxon>Acetobacterales</taxon>
        <taxon>Elioraeaceae</taxon>
        <taxon>Elioraea</taxon>
    </lineage>
</organism>